<evidence type="ECO:0000313" key="6">
    <source>
        <dbReference type="Proteomes" id="UP000245119"/>
    </source>
</evidence>
<comment type="caution">
    <text evidence="5">The sequence shown here is derived from an EMBL/GenBank/DDBJ whole genome shotgun (WGS) entry which is preliminary data.</text>
</comment>
<gene>
    <name evidence="5" type="ORF">C0Q70_07807</name>
</gene>
<evidence type="ECO:0000256" key="3">
    <source>
        <dbReference type="ARBA" id="ARBA00022737"/>
    </source>
</evidence>
<dbReference type="AlphaFoldDB" id="A0A2T7PG27"/>
<dbReference type="PANTHER" id="PTHR16263">
    <property type="entry name" value="TETRATRICOPEPTIDE REPEAT PROTEIN 38"/>
    <property type="match status" value="1"/>
</dbReference>
<comment type="similarity">
    <text evidence="1">Belongs to the TTC38 family.</text>
</comment>
<evidence type="ECO:0000313" key="5">
    <source>
        <dbReference type="EMBL" id="PVD32373.1"/>
    </source>
</evidence>
<dbReference type="Gene3D" id="1.25.40.10">
    <property type="entry name" value="Tetratricopeptide repeat domain"/>
    <property type="match status" value="1"/>
</dbReference>
<organism evidence="5 6">
    <name type="scientific">Pomacea canaliculata</name>
    <name type="common">Golden apple snail</name>
    <dbReference type="NCBI Taxonomy" id="400727"/>
    <lineage>
        <taxon>Eukaryota</taxon>
        <taxon>Metazoa</taxon>
        <taxon>Spiralia</taxon>
        <taxon>Lophotrochozoa</taxon>
        <taxon>Mollusca</taxon>
        <taxon>Gastropoda</taxon>
        <taxon>Caenogastropoda</taxon>
        <taxon>Architaenioglossa</taxon>
        <taxon>Ampullarioidea</taxon>
        <taxon>Ampullariidae</taxon>
        <taxon>Pomacea</taxon>
    </lineage>
</organism>
<name>A0A2T7PG27_POMCA</name>
<dbReference type="InterPro" id="IPR011990">
    <property type="entry name" value="TPR-like_helical_dom_sf"/>
</dbReference>
<dbReference type="CDD" id="cd05804">
    <property type="entry name" value="StaR_like"/>
    <property type="match status" value="1"/>
</dbReference>
<dbReference type="InterPro" id="IPR033891">
    <property type="entry name" value="TTC38"/>
</dbReference>
<dbReference type="SUPFAM" id="SSF48452">
    <property type="entry name" value="TPR-like"/>
    <property type="match status" value="1"/>
</dbReference>
<evidence type="ECO:0000256" key="1">
    <source>
        <dbReference type="ARBA" id="ARBA00005857"/>
    </source>
</evidence>
<sequence>MVTTHCSWRTLEEWRGMKLPLSTASNEASRMFDASLTQFVGYWEDASVGGISTTLPKMLQADPDFVMGYVLTNSLHLYGGGASVHNNPDLKESVRKMSTLCDRQVNLSVREKKHVKAVQLLADGYIVDACNVWEDILLEHPGDILALKCAYLGYIYLGDSAQLRDSVARILPHWKTSSPYYGFLLGMHAFGLEETNMYERAEKQARKALELNRHDCWSTHTLSHVLEMTGRQDQGIEFLTSTVSDWEGGKSLACHNYWHLALHHIEKGQYQEAVDIFDSQVCQALVSFREGDFANVVDLLHPLRYKIFVIGGSNAQRDVFNLLLIHAALKSPRVEHHRIARSMLAERKALKENSPLTDRLLGKVVALHWG</sequence>
<evidence type="ECO:0000256" key="4">
    <source>
        <dbReference type="ARBA" id="ARBA00022803"/>
    </source>
</evidence>
<evidence type="ECO:0000256" key="2">
    <source>
        <dbReference type="ARBA" id="ARBA00019992"/>
    </source>
</evidence>
<protein>
    <recommendedName>
        <fullName evidence="2">Tetratricopeptide repeat protein 38</fullName>
    </recommendedName>
</protein>
<dbReference type="EMBL" id="PZQS01000004">
    <property type="protein sequence ID" value="PVD32373.1"/>
    <property type="molecule type" value="Genomic_DNA"/>
</dbReference>
<keyword evidence="6" id="KW-1185">Reference proteome</keyword>
<dbReference type="OrthoDB" id="1427555at2759"/>
<accession>A0A2T7PG27</accession>
<reference evidence="5 6" key="1">
    <citation type="submission" date="2018-04" db="EMBL/GenBank/DDBJ databases">
        <title>The genome of golden apple snail Pomacea canaliculata provides insight into stress tolerance and invasive adaptation.</title>
        <authorList>
            <person name="Liu C."/>
            <person name="Liu B."/>
            <person name="Ren Y."/>
            <person name="Zhang Y."/>
            <person name="Wang H."/>
            <person name="Li S."/>
            <person name="Jiang F."/>
            <person name="Yin L."/>
            <person name="Zhang G."/>
            <person name="Qian W."/>
            <person name="Fan W."/>
        </authorList>
    </citation>
    <scope>NUCLEOTIDE SEQUENCE [LARGE SCALE GENOMIC DNA]</scope>
    <source>
        <strain evidence="5">SZHN2017</strain>
        <tissue evidence="5">Muscle</tissue>
    </source>
</reference>
<dbReference type="Proteomes" id="UP000245119">
    <property type="component" value="Linkage Group LG4"/>
</dbReference>
<dbReference type="PANTHER" id="PTHR16263:SF4">
    <property type="entry name" value="TETRATRICOPEPTIDE REPEAT PROTEIN 38"/>
    <property type="match status" value="1"/>
</dbReference>
<keyword evidence="4" id="KW-0802">TPR repeat</keyword>
<proteinExistence type="inferred from homology"/>
<keyword evidence="3" id="KW-0677">Repeat</keyword>